<organism evidence="1 2">
    <name type="scientific">Aquabacterium olei</name>
    <dbReference type="NCBI Taxonomy" id="1296669"/>
    <lineage>
        <taxon>Bacteria</taxon>
        <taxon>Pseudomonadati</taxon>
        <taxon>Pseudomonadota</taxon>
        <taxon>Betaproteobacteria</taxon>
        <taxon>Burkholderiales</taxon>
        <taxon>Aquabacterium</taxon>
    </lineage>
</organism>
<proteinExistence type="predicted"/>
<dbReference type="Proteomes" id="UP000244892">
    <property type="component" value="Chromosome"/>
</dbReference>
<gene>
    <name evidence="1" type="ORF">DEH84_06865</name>
</gene>
<reference evidence="1 2" key="1">
    <citation type="submission" date="2018-05" db="EMBL/GenBank/DDBJ databases">
        <title>complete genome sequence of Aquabacterium olei NBRC 110486.</title>
        <authorList>
            <person name="Tang B."/>
            <person name="Chang J."/>
            <person name="Zhang L."/>
            <person name="Yang H."/>
        </authorList>
    </citation>
    <scope>NUCLEOTIDE SEQUENCE [LARGE SCALE GENOMIC DNA]</scope>
    <source>
        <strain evidence="1 2">NBRC 110486</strain>
    </source>
</reference>
<dbReference type="KEGG" id="aon:DEH84_06865"/>
<dbReference type="RefSeq" id="WP_109035965.1">
    <property type="nucleotide sequence ID" value="NZ_CP029210.1"/>
</dbReference>
<sequence length="66" mass="6643">MIRLYARTKGSSELAMLELDPEQITIEDGRTLAASMLGQALASPVLAVIAGGPAAPAAPNIPPGSA</sequence>
<evidence type="ECO:0000313" key="2">
    <source>
        <dbReference type="Proteomes" id="UP000244892"/>
    </source>
</evidence>
<keyword evidence="2" id="KW-1185">Reference proteome</keyword>
<protein>
    <submittedName>
        <fullName evidence="1">Uncharacterized protein</fullName>
    </submittedName>
</protein>
<evidence type="ECO:0000313" key="1">
    <source>
        <dbReference type="EMBL" id="AWI53180.1"/>
    </source>
</evidence>
<dbReference type="AlphaFoldDB" id="A0A2U8FQC3"/>
<name>A0A2U8FQC3_9BURK</name>
<dbReference type="EMBL" id="CP029210">
    <property type="protein sequence ID" value="AWI53180.1"/>
    <property type="molecule type" value="Genomic_DNA"/>
</dbReference>
<accession>A0A2U8FQC3</accession>